<name>A0ABS2N2N6_9BACI</name>
<accession>A0ABS2N2N6</accession>
<dbReference type="Proteomes" id="UP001296943">
    <property type="component" value="Unassembled WGS sequence"/>
</dbReference>
<dbReference type="EMBL" id="JAFBDR010000016">
    <property type="protein sequence ID" value="MBM7572354.1"/>
    <property type="molecule type" value="Genomic_DNA"/>
</dbReference>
<evidence type="ECO:0000256" key="1">
    <source>
        <dbReference type="SAM" id="Phobius"/>
    </source>
</evidence>
<keyword evidence="1" id="KW-0472">Membrane</keyword>
<keyword evidence="1" id="KW-0812">Transmembrane</keyword>
<comment type="caution">
    <text evidence="2">The sequence shown here is derived from an EMBL/GenBank/DDBJ whole genome shotgun (WGS) entry which is preliminary data.</text>
</comment>
<sequence length="40" mass="4644">MLKLMVQCRANVVNGVKLLILYIILFILFGYLFVLQLMKA</sequence>
<evidence type="ECO:0000313" key="2">
    <source>
        <dbReference type="EMBL" id="MBM7572354.1"/>
    </source>
</evidence>
<protein>
    <submittedName>
        <fullName evidence="2">Uncharacterized protein</fullName>
    </submittedName>
</protein>
<gene>
    <name evidence="2" type="ORF">JOC48_002857</name>
</gene>
<keyword evidence="3" id="KW-1185">Reference proteome</keyword>
<keyword evidence="1" id="KW-1133">Transmembrane helix</keyword>
<proteinExistence type="predicted"/>
<organism evidence="2 3">
    <name type="scientific">Aquibacillus albus</name>
    <dbReference type="NCBI Taxonomy" id="1168171"/>
    <lineage>
        <taxon>Bacteria</taxon>
        <taxon>Bacillati</taxon>
        <taxon>Bacillota</taxon>
        <taxon>Bacilli</taxon>
        <taxon>Bacillales</taxon>
        <taxon>Bacillaceae</taxon>
        <taxon>Aquibacillus</taxon>
    </lineage>
</organism>
<feature type="transmembrane region" description="Helical" evidence="1">
    <location>
        <begin position="20"/>
        <end position="38"/>
    </location>
</feature>
<reference evidence="2 3" key="1">
    <citation type="submission" date="2021-01" db="EMBL/GenBank/DDBJ databases">
        <title>Genomic Encyclopedia of Type Strains, Phase IV (KMG-IV): sequencing the most valuable type-strain genomes for metagenomic binning, comparative biology and taxonomic classification.</title>
        <authorList>
            <person name="Goeker M."/>
        </authorList>
    </citation>
    <scope>NUCLEOTIDE SEQUENCE [LARGE SCALE GENOMIC DNA]</scope>
    <source>
        <strain evidence="2 3">DSM 23711</strain>
    </source>
</reference>
<evidence type="ECO:0000313" key="3">
    <source>
        <dbReference type="Proteomes" id="UP001296943"/>
    </source>
</evidence>